<dbReference type="EMBL" id="FNUG01000003">
    <property type="protein sequence ID" value="SEE93110.1"/>
    <property type="molecule type" value="Genomic_DNA"/>
</dbReference>
<accession>A0A1H5MVC7</accession>
<dbReference type="OrthoDB" id="1448686at2"/>
<protein>
    <recommendedName>
        <fullName evidence="4">DUF5658 domain-containing protein</fullName>
    </recommendedName>
</protein>
<reference evidence="2 3" key="1">
    <citation type="submission" date="2016-10" db="EMBL/GenBank/DDBJ databases">
        <authorList>
            <person name="de Groot N.N."/>
        </authorList>
    </citation>
    <scope>NUCLEOTIDE SEQUENCE [LARGE SCALE GENOMIC DNA]</scope>
    <source>
        <strain evidence="2 3">DSM 23553</strain>
    </source>
</reference>
<gene>
    <name evidence="2" type="ORF">SAMN04488034_103124</name>
</gene>
<keyword evidence="3" id="KW-1185">Reference proteome</keyword>
<feature type="transmembrane region" description="Helical" evidence="1">
    <location>
        <begin position="81"/>
        <end position="102"/>
    </location>
</feature>
<sequence length="120" mass="13737">MDLIVVLISFDIIASKFLDSYITSYRAVDFYQERNPFLAKLLSALNIDHDAWLSFFFTILMVGVAVYFLNTAYASMPYQLLFILTGLFTTTLNLGAAHSTYFGKKNFITRRLLQGRKLEA</sequence>
<evidence type="ECO:0000256" key="1">
    <source>
        <dbReference type="SAM" id="Phobius"/>
    </source>
</evidence>
<evidence type="ECO:0000313" key="2">
    <source>
        <dbReference type="EMBL" id="SEE93110.1"/>
    </source>
</evidence>
<evidence type="ECO:0000313" key="3">
    <source>
        <dbReference type="Proteomes" id="UP000199448"/>
    </source>
</evidence>
<name>A0A1H5MVC7_9FLAO</name>
<feature type="transmembrane region" description="Helical" evidence="1">
    <location>
        <begin position="51"/>
        <end position="69"/>
    </location>
</feature>
<dbReference type="AlphaFoldDB" id="A0A1H5MVC7"/>
<organism evidence="2 3">
    <name type="scientific">Salinimicrobium catena</name>
    <dbReference type="NCBI Taxonomy" id="390640"/>
    <lineage>
        <taxon>Bacteria</taxon>
        <taxon>Pseudomonadati</taxon>
        <taxon>Bacteroidota</taxon>
        <taxon>Flavobacteriia</taxon>
        <taxon>Flavobacteriales</taxon>
        <taxon>Flavobacteriaceae</taxon>
        <taxon>Salinimicrobium</taxon>
    </lineage>
</organism>
<dbReference type="Proteomes" id="UP000199448">
    <property type="component" value="Unassembled WGS sequence"/>
</dbReference>
<keyword evidence="1" id="KW-0472">Membrane</keyword>
<keyword evidence="1" id="KW-0812">Transmembrane</keyword>
<dbReference type="RefSeq" id="WP_093113076.1">
    <property type="nucleotide sequence ID" value="NZ_FNGG01000003.1"/>
</dbReference>
<evidence type="ECO:0008006" key="4">
    <source>
        <dbReference type="Google" id="ProtNLM"/>
    </source>
</evidence>
<dbReference type="STRING" id="390640.SAMN04488034_103124"/>
<keyword evidence="1" id="KW-1133">Transmembrane helix</keyword>
<proteinExistence type="predicted"/>